<gene>
    <name evidence="10 11" type="primary">plsX</name>
    <name evidence="11" type="ORF">GCM10007878_27060</name>
</gene>
<evidence type="ECO:0000256" key="9">
    <source>
        <dbReference type="ARBA" id="ARBA00046608"/>
    </source>
</evidence>
<keyword evidence="4 10" id="KW-0808">Transferase</keyword>
<dbReference type="InterPro" id="IPR003664">
    <property type="entry name" value="FA_synthesis"/>
</dbReference>
<evidence type="ECO:0000256" key="8">
    <source>
        <dbReference type="ARBA" id="ARBA00024069"/>
    </source>
</evidence>
<comment type="caution">
    <text evidence="11">The sequence shown here is derived from an EMBL/GenBank/DDBJ whole genome shotgun (WGS) entry which is preliminary data.</text>
</comment>
<dbReference type="Proteomes" id="UP001156682">
    <property type="component" value="Unassembled WGS sequence"/>
</dbReference>
<dbReference type="SUPFAM" id="SSF53659">
    <property type="entry name" value="Isocitrate/Isopropylmalate dehydrogenase-like"/>
    <property type="match status" value="1"/>
</dbReference>
<evidence type="ECO:0000256" key="3">
    <source>
        <dbReference type="ARBA" id="ARBA00022516"/>
    </source>
</evidence>
<keyword evidence="2 10" id="KW-0963">Cytoplasm</keyword>
<comment type="catalytic activity">
    <reaction evidence="1 10">
        <text>a fatty acyl-[ACP] + phosphate = an acyl phosphate + holo-[ACP]</text>
        <dbReference type="Rhea" id="RHEA:42292"/>
        <dbReference type="Rhea" id="RHEA-COMP:9685"/>
        <dbReference type="Rhea" id="RHEA-COMP:14125"/>
        <dbReference type="ChEBI" id="CHEBI:43474"/>
        <dbReference type="ChEBI" id="CHEBI:59918"/>
        <dbReference type="ChEBI" id="CHEBI:64479"/>
        <dbReference type="ChEBI" id="CHEBI:138651"/>
        <dbReference type="EC" id="2.3.1.274"/>
    </reaction>
</comment>
<dbReference type="NCBIfam" id="TIGR00182">
    <property type="entry name" value="plsX"/>
    <property type="match status" value="1"/>
</dbReference>
<keyword evidence="11" id="KW-0012">Acyltransferase</keyword>
<dbReference type="Pfam" id="PF02504">
    <property type="entry name" value="FA_synthesis"/>
    <property type="match status" value="1"/>
</dbReference>
<comment type="similarity">
    <text evidence="10">Belongs to the PlsX family.</text>
</comment>
<keyword evidence="7 10" id="KW-1208">Phospholipid metabolism</keyword>
<evidence type="ECO:0000256" key="10">
    <source>
        <dbReference type="HAMAP-Rule" id="MF_00019"/>
    </source>
</evidence>
<name>A0ABQ6A0T2_9GAMM</name>
<comment type="pathway">
    <text evidence="10">Lipid metabolism; phospholipid metabolism.</text>
</comment>
<evidence type="ECO:0000256" key="6">
    <source>
        <dbReference type="ARBA" id="ARBA00023209"/>
    </source>
</evidence>
<accession>A0ABQ6A0T2</accession>
<dbReference type="HAMAP" id="MF_00019">
    <property type="entry name" value="PlsX"/>
    <property type="match status" value="1"/>
</dbReference>
<proteinExistence type="inferred from homology"/>
<sequence>MQINLAIDAMGGDLGPRTNIAGVLLALLQDPLLSVTLLGNKQQLQTLLLQHHLSSEFADRIHLLASNDTIGMDEAPASVLRSRKNSSMHLAVKQVAEGRCQGVVSGGNTGALMLISRYYLGMLPGVERPAISTAIPTYKGRTYLLDLGANIDCQPEHLLQFALMGSVMVKRIEGKVRPSVALLNVGHEAIKGNSLVKATAQLLEGHPSVNYFGYIEGNEVFSGEVDLVVCDGFTGNIALKTSEGLARYLSGQIQDLFHKNLYSRLVGLMARPLLHKLKQQMDPVRYNGGSFLGLQGCVVKSHGNADAKGFSYAITRAATEARQGLADQLQLSMQKLNSPQK</sequence>
<dbReference type="Gene3D" id="3.40.718.10">
    <property type="entry name" value="Isopropylmalate Dehydrogenase"/>
    <property type="match status" value="1"/>
</dbReference>
<keyword evidence="12" id="KW-1185">Reference proteome</keyword>
<dbReference type="GO" id="GO:0016746">
    <property type="term" value="F:acyltransferase activity"/>
    <property type="evidence" value="ECO:0007669"/>
    <property type="project" value="UniProtKB-KW"/>
</dbReference>
<dbReference type="PIRSF" id="PIRSF002465">
    <property type="entry name" value="Phsphlp_syn_PlsX"/>
    <property type="match status" value="1"/>
</dbReference>
<evidence type="ECO:0000313" key="12">
    <source>
        <dbReference type="Proteomes" id="UP001156682"/>
    </source>
</evidence>
<evidence type="ECO:0000256" key="2">
    <source>
        <dbReference type="ARBA" id="ARBA00022490"/>
    </source>
</evidence>
<keyword evidence="6 10" id="KW-0594">Phospholipid biosynthesis</keyword>
<dbReference type="PANTHER" id="PTHR30100">
    <property type="entry name" value="FATTY ACID/PHOSPHOLIPID SYNTHESIS PROTEIN PLSX"/>
    <property type="match status" value="1"/>
</dbReference>
<dbReference type="PANTHER" id="PTHR30100:SF1">
    <property type="entry name" value="PHOSPHATE ACYLTRANSFERASE"/>
    <property type="match status" value="1"/>
</dbReference>
<organism evidence="11 12">
    <name type="scientific">Marinospirillum insulare</name>
    <dbReference type="NCBI Taxonomy" id="217169"/>
    <lineage>
        <taxon>Bacteria</taxon>
        <taxon>Pseudomonadati</taxon>
        <taxon>Pseudomonadota</taxon>
        <taxon>Gammaproteobacteria</taxon>
        <taxon>Oceanospirillales</taxon>
        <taxon>Oceanospirillaceae</taxon>
        <taxon>Marinospirillum</taxon>
    </lineage>
</organism>
<evidence type="ECO:0000313" key="11">
    <source>
        <dbReference type="EMBL" id="GLR65267.1"/>
    </source>
</evidence>
<evidence type="ECO:0000256" key="5">
    <source>
        <dbReference type="ARBA" id="ARBA00023098"/>
    </source>
</evidence>
<comment type="function">
    <text evidence="10">Catalyzes the reversible formation of acyl-phosphate (acyl-PO(4)) from acyl-[acyl-carrier-protein] (acyl-ACP). This enzyme utilizes acyl-ACP as fatty acyl donor, but not acyl-CoA.</text>
</comment>
<comment type="subunit">
    <text evidence="9 10">Homodimer. Probably interacts with PlsY.</text>
</comment>
<dbReference type="EMBL" id="BSOR01000080">
    <property type="protein sequence ID" value="GLR65267.1"/>
    <property type="molecule type" value="Genomic_DNA"/>
</dbReference>
<evidence type="ECO:0000256" key="1">
    <source>
        <dbReference type="ARBA" id="ARBA00001232"/>
    </source>
</evidence>
<reference evidence="12" key="1">
    <citation type="journal article" date="2019" name="Int. J. Syst. Evol. Microbiol.">
        <title>The Global Catalogue of Microorganisms (GCM) 10K type strain sequencing project: providing services to taxonomists for standard genome sequencing and annotation.</title>
        <authorList>
            <consortium name="The Broad Institute Genomics Platform"/>
            <consortium name="The Broad Institute Genome Sequencing Center for Infectious Disease"/>
            <person name="Wu L."/>
            <person name="Ma J."/>
        </authorList>
    </citation>
    <scope>NUCLEOTIDE SEQUENCE [LARGE SCALE GENOMIC DNA]</scope>
    <source>
        <strain evidence="12">NBRC 100033</strain>
    </source>
</reference>
<keyword evidence="3 10" id="KW-0444">Lipid biosynthesis</keyword>
<evidence type="ECO:0000256" key="7">
    <source>
        <dbReference type="ARBA" id="ARBA00023264"/>
    </source>
</evidence>
<dbReference type="InterPro" id="IPR012281">
    <property type="entry name" value="Phospholipid_synth_PlsX-like"/>
</dbReference>
<protein>
    <recommendedName>
        <fullName evidence="8 10">Phosphate acyltransferase</fullName>
        <ecNumber evidence="8 10">2.3.1.274</ecNumber>
    </recommendedName>
    <alternativeName>
        <fullName evidence="10">Acyl-ACP phosphotransacylase</fullName>
    </alternativeName>
    <alternativeName>
        <fullName evidence="10">Acyl-[acyl-carrier-protein]--phosphate acyltransferase</fullName>
    </alternativeName>
    <alternativeName>
        <fullName evidence="10">Phosphate-acyl-ACP acyltransferase</fullName>
    </alternativeName>
</protein>
<evidence type="ECO:0000256" key="4">
    <source>
        <dbReference type="ARBA" id="ARBA00022679"/>
    </source>
</evidence>
<dbReference type="EC" id="2.3.1.274" evidence="8 10"/>
<comment type="subcellular location">
    <subcellularLocation>
        <location evidence="10">Cytoplasm</location>
    </subcellularLocation>
    <text evidence="10">Associated with the membrane possibly through PlsY.</text>
</comment>
<keyword evidence="5 10" id="KW-0443">Lipid metabolism</keyword>
<dbReference type="RefSeq" id="WP_051610436.1">
    <property type="nucleotide sequence ID" value="NZ_BSOR01000080.1"/>
</dbReference>